<evidence type="ECO:0000313" key="2">
    <source>
        <dbReference type="Proteomes" id="UP000095287"/>
    </source>
</evidence>
<proteinExistence type="predicted"/>
<evidence type="ECO:0000313" key="3">
    <source>
        <dbReference type="WBParaSite" id="L893_g27905.t1"/>
    </source>
</evidence>
<keyword evidence="1" id="KW-0732">Signal</keyword>
<evidence type="ECO:0000256" key="1">
    <source>
        <dbReference type="SAM" id="SignalP"/>
    </source>
</evidence>
<name>A0A1I7ZMX4_9BILA</name>
<dbReference type="Proteomes" id="UP000095287">
    <property type="component" value="Unplaced"/>
</dbReference>
<sequence>MIKWVTGVLLWLFNRAKAKGRTNFWDQKDQAGKLGLEPHLSALTAQNPNLITELDLWRYIPGLATPN</sequence>
<reference evidence="3" key="1">
    <citation type="submission" date="2016-11" db="UniProtKB">
        <authorList>
            <consortium name="WormBaseParasite"/>
        </authorList>
    </citation>
    <scope>IDENTIFICATION</scope>
</reference>
<feature type="chain" id="PRO_5009313698" evidence="1">
    <location>
        <begin position="21"/>
        <end position="67"/>
    </location>
</feature>
<feature type="signal peptide" evidence="1">
    <location>
        <begin position="1"/>
        <end position="20"/>
    </location>
</feature>
<accession>A0A1I7ZMX4</accession>
<dbReference type="AlphaFoldDB" id="A0A1I7ZMX4"/>
<protein>
    <submittedName>
        <fullName evidence="3">Lytic murein transglycosylase</fullName>
    </submittedName>
</protein>
<organism evidence="2 3">
    <name type="scientific">Steinernema glaseri</name>
    <dbReference type="NCBI Taxonomy" id="37863"/>
    <lineage>
        <taxon>Eukaryota</taxon>
        <taxon>Metazoa</taxon>
        <taxon>Ecdysozoa</taxon>
        <taxon>Nematoda</taxon>
        <taxon>Chromadorea</taxon>
        <taxon>Rhabditida</taxon>
        <taxon>Tylenchina</taxon>
        <taxon>Panagrolaimomorpha</taxon>
        <taxon>Strongyloidoidea</taxon>
        <taxon>Steinernematidae</taxon>
        <taxon>Steinernema</taxon>
    </lineage>
</organism>
<keyword evidence="2" id="KW-1185">Reference proteome</keyword>
<dbReference type="WBParaSite" id="L893_g27905.t1">
    <property type="protein sequence ID" value="L893_g27905.t1"/>
    <property type="gene ID" value="L893_g27905"/>
</dbReference>